<dbReference type="GO" id="GO:0070072">
    <property type="term" value="P:vacuolar proton-transporting V-type ATPase complex assembly"/>
    <property type="evidence" value="ECO:0000318"/>
    <property type="project" value="GO_Central"/>
</dbReference>
<evidence type="ECO:0000256" key="7">
    <source>
        <dbReference type="SAM" id="Phobius"/>
    </source>
</evidence>
<dbReference type="eggNOG" id="ENOG502RI6T">
    <property type="taxonomic scope" value="Eukaryota"/>
</dbReference>
<feature type="compositionally biased region" description="Acidic residues" evidence="6">
    <location>
        <begin position="90"/>
        <end position="107"/>
    </location>
</feature>
<keyword evidence="3 7" id="KW-1133">Transmembrane helix</keyword>
<keyword evidence="4 7" id="KW-0472">Membrane</keyword>
<dbReference type="InterPro" id="IPR019013">
    <property type="entry name" value="Vma21"/>
</dbReference>
<name>F0ZDX7_DICPU</name>
<evidence type="ECO:0000256" key="6">
    <source>
        <dbReference type="SAM" id="MobiDB-lite"/>
    </source>
</evidence>
<dbReference type="Proteomes" id="UP000001064">
    <property type="component" value="Unassembled WGS sequence"/>
</dbReference>
<evidence type="ECO:0000256" key="4">
    <source>
        <dbReference type="ARBA" id="ARBA00023136"/>
    </source>
</evidence>
<feature type="compositionally biased region" description="Low complexity" evidence="6">
    <location>
        <begin position="121"/>
        <end position="137"/>
    </location>
</feature>
<dbReference type="OMA" id="TIMAYYE"/>
<dbReference type="OrthoDB" id="20787at2759"/>
<keyword evidence="2" id="KW-0256">Endoplasmic reticulum</keyword>
<evidence type="ECO:0000256" key="1">
    <source>
        <dbReference type="ARBA" id="ARBA00022692"/>
    </source>
</evidence>
<feature type="region of interest" description="Disordered" evidence="6">
    <location>
        <begin position="1"/>
        <end position="137"/>
    </location>
</feature>
<feature type="compositionally biased region" description="Basic residues" evidence="6">
    <location>
        <begin position="74"/>
        <end position="83"/>
    </location>
</feature>
<dbReference type="InParanoid" id="F0ZDX7"/>
<evidence type="ECO:0000256" key="3">
    <source>
        <dbReference type="ARBA" id="ARBA00022989"/>
    </source>
</evidence>
<dbReference type="Pfam" id="PF09446">
    <property type="entry name" value="VMA21"/>
    <property type="match status" value="1"/>
</dbReference>
<sequence>MVGRPKKSEQKTTAEDQISVSRSGRKIIRPGETPQQEAPISNNKKKTNKAKDSDDEEQENPKITTRKTATPKKPTPKKSNKKQQQKEISSDEEVIEEVEEEEEEEEVVQVKPKVSKRKGKGASSAESSSSTSGSNSATKKYTATELQIIQSENRMVYIKFFIFSFLMVLVPIIAFKLVNGMIGDYLGINRQDRVSYAGFASLGGLVSVVAAYCIMAYYEK</sequence>
<evidence type="ECO:0000256" key="5">
    <source>
        <dbReference type="ARBA" id="ARBA00023329"/>
    </source>
</evidence>
<feature type="compositionally biased region" description="Low complexity" evidence="6">
    <location>
        <begin position="61"/>
        <end position="72"/>
    </location>
</feature>
<gene>
    <name evidence="8" type="ORF">DICPUDRAFT_76543</name>
</gene>
<keyword evidence="1 7" id="KW-0812">Transmembrane</keyword>
<dbReference type="AlphaFoldDB" id="F0ZDX7"/>
<feature type="transmembrane region" description="Helical" evidence="7">
    <location>
        <begin position="195"/>
        <end position="218"/>
    </location>
</feature>
<evidence type="ECO:0000256" key="2">
    <source>
        <dbReference type="ARBA" id="ARBA00022824"/>
    </source>
</evidence>
<reference evidence="9" key="1">
    <citation type="journal article" date="2011" name="Genome Biol.">
        <title>Comparative genomics of the social amoebae Dictyostelium discoideum and Dictyostelium purpureum.</title>
        <authorList>
            <consortium name="US DOE Joint Genome Institute (JGI-PGF)"/>
            <person name="Sucgang R."/>
            <person name="Kuo A."/>
            <person name="Tian X."/>
            <person name="Salerno W."/>
            <person name="Parikh A."/>
            <person name="Feasley C.L."/>
            <person name="Dalin E."/>
            <person name="Tu H."/>
            <person name="Huang E."/>
            <person name="Barry K."/>
            <person name="Lindquist E."/>
            <person name="Shapiro H."/>
            <person name="Bruce D."/>
            <person name="Schmutz J."/>
            <person name="Salamov A."/>
            <person name="Fey P."/>
            <person name="Gaudet P."/>
            <person name="Anjard C."/>
            <person name="Babu M.M."/>
            <person name="Basu S."/>
            <person name="Bushmanova Y."/>
            <person name="van der Wel H."/>
            <person name="Katoh-Kurasawa M."/>
            <person name="Dinh C."/>
            <person name="Coutinho P.M."/>
            <person name="Saito T."/>
            <person name="Elias M."/>
            <person name="Schaap P."/>
            <person name="Kay R.R."/>
            <person name="Henrissat B."/>
            <person name="Eichinger L."/>
            <person name="Rivero F."/>
            <person name="Putnam N.H."/>
            <person name="West C.M."/>
            <person name="Loomis W.F."/>
            <person name="Chisholm R.L."/>
            <person name="Shaulsky G."/>
            <person name="Strassmann J.E."/>
            <person name="Queller D.C."/>
            <person name="Kuspa A."/>
            <person name="Grigoriev I.V."/>
        </authorList>
    </citation>
    <scope>NUCLEOTIDE SEQUENCE [LARGE SCALE GENOMIC DNA]</scope>
    <source>
        <strain evidence="9">QSDP1</strain>
    </source>
</reference>
<keyword evidence="5" id="KW-0968">Cytoplasmic vesicle</keyword>
<dbReference type="KEGG" id="dpp:DICPUDRAFT_76543"/>
<feature type="compositionally biased region" description="Basic and acidic residues" evidence="6">
    <location>
        <begin position="1"/>
        <end position="14"/>
    </location>
</feature>
<protein>
    <submittedName>
        <fullName evidence="8">Uncharacterized protein</fullName>
    </submittedName>
</protein>
<dbReference type="EMBL" id="GL870989">
    <property type="protein sequence ID" value="EGC37860.1"/>
    <property type="molecule type" value="Genomic_DNA"/>
</dbReference>
<organism evidence="8 9">
    <name type="scientific">Dictyostelium purpureum</name>
    <name type="common">Slime mold</name>
    <dbReference type="NCBI Taxonomy" id="5786"/>
    <lineage>
        <taxon>Eukaryota</taxon>
        <taxon>Amoebozoa</taxon>
        <taxon>Evosea</taxon>
        <taxon>Eumycetozoa</taxon>
        <taxon>Dictyostelia</taxon>
        <taxon>Dictyosteliales</taxon>
        <taxon>Dictyosteliaceae</taxon>
        <taxon>Dictyostelium</taxon>
    </lineage>
</organism>
<feature type="transmembrane region" description="Helical" evidence="7">
    <location>
        <begin position="156"/>
        <end position="175"/>
    </location>
</feature>
<dbReference type="GeneID" id="10503206"/>
<keyword evidence="9" id="KW-1185">Reference proteome</keyword>
<dbReference type="GO" id="GO:0005789">
    <property type="term" value="C:endoplasmic reticulum membrane"/>
    <property type="evidence" value="ECO:0000318"/>
    <property type="project" value="GO_Central"/>
</dbReference>
<accession>F0ZDX7</accession>
<dbReference type="GO" id="GO:0031410">
    <property type="term" value="C:cytoplasmic vesicle"/>
    <property type="evidence" value="ECO:0007669"/>
    <property type="project" value="UniProtKB-KW"/>
</dbReference>
<dbReference type="RefSeq" id="XP_003285610.1">
    <property type="nucleotide sequence ID" value="XM_003285562.1"/>
</dbReference>
<feature type="compositionally biased region" description="Polar residues" evidence="6">
    <location>
        <begin position="33"/>
        <end position="42"/>
    </location>
</feature>
<evidence type="ECO:0000313" key="9">
    <source>
        <dbReference type="Proteomes" id="UP000001064"/>
    </source>
</evidence>
<dbReference type="VEuPathDB" id="AmoebaDB:DICPUDRAFT_76543"/>
<proteinExistence type="predicted"/>
<evidence type="ECO:0000313" key="8">
    <source>
        <dbReference type="EMBL" id="EGC37860.1"/>
    </source>
</evidence>